<dbReference type="PROSITE" id="PS51625">
    <property type="entry name" value="SAM_MT_TRMB"/>
    <property type="match status" value="1"/>
</dbReference>
<dbReference type="PANTHER" id="PTHR23417">
    <property type="entry name" value="3-DEOXY-D-MANNO-OCTULOSONIC-ACID TRANSFERASE/TRNA GUANINE-N 7 - -METHYLTRANSFERASE"/>
    <property type="match status" value="1"/>
</dbReference>
<keyword evidence="5" id="KW-0808">Transferase</keyword>
<evidence type="ECO:0000256" key="2">
    <source>
        <dbReference type="ARBA" id="ARBA00003015"/>
    </source>
</evidence>
<comment type="function">
    <text evidence="2">Catalyzes the formation of N(7)-methylguanine at position 46 (m7G46) in tRNA.</text>
</comment>
<evidence type="ECO:0000256" key="1">
    <source>
        <dbReference type="ARBA" id="ARBA00000142"/>
    </source>
</evidence>
<dbReference type="CDD" id="cd02440">
    <property type="entry name" value="AdoMet_MTases"/>
    <property type="match status" value="1"/>
</dbReference>
<dbReference type="Gene3D" id="3.40.50.150">
    <property type="entry name" value="Vaccinia Virus protein VP39"/>
    <property type="match status" value="1"/>
</dbReference>
<keyword evidence="4 8" id="KW-0489">Methyltransferase</keyword>
<dbReference type="Proteomes" id="UP000663570">
    <property type="component" value="Chromosome"/>
</dbReference>
<name>A0ABX7MBV3_9RHOO</name>
<dbReference type="GO" id="GO:0032259">
    <property type="term" value="P:methylation"/>
    <property type="evidence" value="ECO:0007669"/>
    <property type="project" value="UniProtKB-KW"/>
</dbReference>
<accession>A0ABX7MBV3</accession>
<sequence length="225" mass="25354">MMYANSRDIRSAQDDVHSGLARLLDRHLAAPFTRPVSPATQEAYAAVMAGWDRQRPLLLDAGCGVGWSTLALARAYPEHFVMGVDQSSDRIERGKPGEVPPNAVFVRADLVDFWRLLLADGIRLDRHFLLYPNPWPKIGHLARRWHGHAVFPDMLALGGTLELRTNWRIYADEFAWAVARVSGRNAPVSTFETETPLTPFERKYRDSGQTLWRYVVDLNTQSAGA</sequence>
<evidence type="ECO:0000256" key="7">
    <source>
        <dbReference type="ARBA" id="ARBA00022694"/>
    </source>
</evidence>
<dbReference type="InterPro" id="IPR003358">
    <property type="entry name" value="tRNA_(Gua-N-7)_MeTrfase_Trmb"/>
</dbReference>
<dbReference type="SUPFAM" id="SSF53335">
    <property type="entry name" value="S-adenosyl-L-methionine-dependent methyltransferases"/>
    <property type="match status" value="1"/>
</dbReference>
<dbReference type="InterPro" id="IPR029063">
    <property type="entry name" value="SAM-dependent_MTases_sf"/>
</dbReference>
<evidence type="ECO:0000313" key="8">
    <source>
        <dbReference type="EMBL" id="QSI79221.1"/>
    </source>
</evidence>
<evidence type="ECO:0000256" key="3">
    <source>
        <dbReference type="ARBA" id="ARBA00011977"/>
    </source>
</evidence>
<evidence type="ECO:0000256" key="4">
    <source>
        <dbReference type="ARBA" id="ARBA00022603"/>
    </source>
</evidence>
<comment type="catalytic activity">
    <reaction evidence="1">
        <text>guanosine(46) in tRNA + S-adenosyl-L-methionine = N(7)-methylguanosine(46) in tRNA + S-adenosyl-L-homocysteine</text>
        <dbReference type="Rhea" id="RHEA:42708"/>
        <dbReference type="Rhea" id="RHEA-COMP:10188"/>
        <dbReference type="Rhea" id="RHEA-COMP:10189"/>
        <dbReference type="ChEBI" id="CHEBI:57856"/>
        <dbReference type="ChEBI" id="CHEBI:59789"/>
        <dbReference type="ChEBI" id="CHEBI:74269"/>
        <dbReference type="ChEBI" id="CHEBI:74480"/>
        <dbReference type="EC" id="2.1.1.33"/>
    </reaction>
</comment>
<dbReference type="Pfam" id="PF02390">
    <property type="entry name" value="Methyltransf_4"/>
    <property type="match status" value="1"/>
</dbReference>
<keyword evidence="9" id="KW-1185">Reference proteome</keyword>
<proteinExistence type="predicted"/>
<evidence type="ECO:0000313" key="9">
    <source>
        <dbReference type="Proteomes" id="UP000663570"/>
    </source>
</evidence>
<dbReference type="PANTHER" id="PTHR23417:SF14">
    <property type="entry name" value="PENTACOTRIPEPTIDE-REPEAT REGION OF PRORP DOMAIN-CONTAINING PROTEIN"/>
    <property type="match status" value="1"/>
</dbReference>
<evidence type="ECO:0000256" key="6">
    <source>
        <dbReference type="ARBA" id="ARBA00022691"/>
    </source>
</evidence>
<evidence type="ECO:0000256" key="5">
    <source>
        <dbReference type="ARBA" id="ARBA00022679"/>
    </source>
</evidence>
<organism evidence="8 9">
    <name type="scientific">Niveibacterium microcysteis</name>
    <dbReference type="NCBI Taxonomy" id="2811415"/>
    <lineage>
        <taxon>Bacteria</taxon>
        <taxon>Pseudomonadati</taxon>
        <taxon>Pseudomonadota</taxon>
        <taxon>Betaproteobacteria</taxon>
        <taxon>Rhodocyclales</taxon>
        <taxon>Rhodocyclaceae</taxon>
        <taxon>Niveibacterium</taxon>
    </lineage>
</organism>
<reference evidence="8 9" key="1">
    <citation type="submission" date="2021-02" db="EMBL/GenBank/DDBJ databases">
        <title>Niveibacterium changnyeongensis HC41.</title>
        <authorList>
            <person name="Kang M."/>
        </authorList>
    </citation>
    <scope>NUCLEOTIDE SEQUENCE [LARGE SCALE GENOMIC DNA]</scope>
    <source>
        <strain evidence="8 9">HC41</strain>
    </source>
</reference>
<dbReference type="EC" id="2.1.1.33" evidence="3"/>
<dbReference type="RefSeq" id="WP_206256483.1">
    <property type="nucleotide sequence ID" value="NZ_CP071060.1"/>
</dbReference>
<dbReference type="GO" id="GO:0008168">
    <property type="term" value="F:methyltransferase activity"/>
    <property type="evidence" value="ECO:0007669"/>
    <property type="project" value="UniProtKB-KW"/>
</dbReference>
<gene>
    <name evidence="8" type="ORF">JY500_13230</name>
</gene>
<protein>
    <recommendedName>
        <fullName evidence="3">tRNA (guanine(46)-N(7))-methyltransferase</fullName>
        <ecNumber evidence="3">2.1.1.33</ecNumber>
    </recommendedName>
</protein>
<dbReference type="EMBL" id="CP071060">
    <property type="protein sequence ID" value="QSI79221.1"/>
    <property type="molecule type" value="Genomic_DNA"/>
</dbReference>
<keyword evidence="7" id="KW-0819">tRNA processing</keyword>
<keyword evidence="6" id="KW-0949">S-adenosyl-L-methionine</keyword>